<feature type="region of interest" description="Disordered" evidence="1">
    <location>
        <begin position="146"/>
        <end position="188"/>
    </location>
</feature>
<feature type="region of interest" description="Disordered" evidence="1">
    <location>
        <begin position="88"/>
        <end position="116"/>
    </location>
</feature>
<sequence>MSRSIEEVPLYVPIGRHTLGVTQIEEAKEGQPSQPVRVPDVDDEAIIEEQMHEFSISETPLTMPQTNRDADMVAVALIVPIIRLRSPASGAKDKGKKQIVAEEDSDSDSDSDDDMVVPVLRPSVEDTLGKGRPVRRKLIFGIPGITDNVVEGGEDETDSCGESMEATSTEEGRDTPPGYNDREALGRD</sequence>
<dbReference type="EMBL" id="QGKW02000717">
    <property type="protein sequence ID" value="KAF2600581.1"/>
    <property type="molecule type" value="Genomic_DNA"/>
</dbReference>
<dbReference type="AlphaFoldDB" id="A0A8S9L3B4"/>
<dbReference type="Proteomes" id="UP000712281">
    <property type="component" value="Unassembled WGS sequence"/>
</dbReference>
<accession>A0A8S9L3B4</accession>
<evidence type="ECO:0000256" key="1">
    <source>
        <dbReference type="SAM" id="MobiDB-lite"/>
    </source>
</evidence>
<protein>
    <submittedName>
        <fullName evidence="2">Uncharacterized protein</fullName>
    </submittedName>
</protein>
<organism evidence="2 3">
    <name type="scientific">Brassica cretica</name>
    <name type="common">Mustard</name>
    <dbReference type="NCBI Taxonomy" id="69181"/>
    <lineage>
        <taxon>Eukaryota</taxon>
        <taxon>Viridiplantae</taxon>
        <taxon>Streptophyta</taxon>
        <taxon>Embryophyta</taxon>
        <taxon>Tracheophyta</taxon>
        <taxon>Spermatophyta</taxon>
        <taxon>Magnoliopsida</taxon>
        <taxon>eudicotyledons</taxon>
        <taxon>Gunneridae</taxon>
        <taxon>Pentapetalae</taxon>
        <taxon>rosids</taxon>
        <taxon>malvids</taxon>
        <taxon>Brassicales</taxon>
        <taxon>Brassicaceae</taxon>
        <taxon>Brassiceae</taxon>
        <taxon>Brassica</taxon>
    </lineage>
</organism>
<comment type="caution">
    <text evidence="2">The sequence shown here is derived from an EMBL/GenBank/DDBJ whole genome shotgun (WGS) entry which is preliminary data.</text>
</comment>
<evidence type="ECO:0000313" key="2">
    <source>
        <dbReference type="EMBL" id="KAF2600581.1"/>
    </source>
</evidence>
<proteinExistence type="predicted"/>
<feature type="compositionally biased region" description="Acidic residues" evidence="1">
    <location>
        <begin position="101"/>
        <end position="115"/>
    </location>
</feature>
<evidence type="ECO:0000313" key="3">
    <source>
        <dbReference type="Proteomes" id="UP000712281"/>
    </source>
</evidence>
<feature type="compositionally biased region" description="Basic and acidic residues" evidence="1">
    <location>
        <begin position="170"/>
        <end position="188"/>
    </location>
</feature>
<name>A0A8S9L3B4_BRACR</name>
<gene>
    <name evidence="2" type="ORF">F2Q68_00007577</name>
</gene>
<reference evidence="2" key="1">
    <citation type="submission" date="2019-12" db="EMBL/GenBank/DDBJ databases">
        <title>Genome sequencing and annotation of Brassica cretica.</title>
        <authorList>
            <person name="Studholme D.J."/>
            <person name="Sarris P.F."/>
        </authorList>
    </citation>
    <scope>NUCLEOTIDE SEQUENCE</scope>
    <source>
        <strain evidence="2">PFS-001/15</strain>
        <tissue evidence="2">Leaf</tissue>
    </source>
</reference>